<evidence type="ECO:0000313" key="2">
    <source>
        <dbReference type="Proteomes" id="UP001314170"/>
    </source>
</evidence>
<dbReference type="Proteomes" id="UP001314170">
    <property type="component" value="Unassembled WGS sequence"/>
</dbReference>
<proteinExistence type="predicted"/>
<reference evidence="1 2" key="1">
    <citation type="submission" date="2024-01" db="EMBL/GenBank/DDBJ databases">
        <authorList>
            <person name="Waweru B."/>
        </authorList>
    </citation>
    <scope>NUCLEOTIDE SEQUENCE [LARGE SCALE GENOMIC DNA]</scope>
</reference>
<name>A0AAV1SJK9_9ROSI</name>
<keyword evidence="2" id="KW-1185">Reference proteome</keyword>
<organism evidence="1 2">
    <name type="scientific">Dovyalis caffra</name>
    <dbReference type="NCBI Taxonomy" id="77055"/>
    <lineage>
        <taxon>Eukaryota</taxon>
        <taxon>Viridiplantae</taxon>
        <taxon>Streptophyta</taxon>
        <taxon>Embryophyta</taxon>
        <taxon>Tracheophyta</taxon>
        <taxon>Spermatophyta</taxon>
        <taxon>Magnoliopsida</taxon>
        <taxon>eudicotyledons</taxon>
        <taxon>Gunneridae</taxon>
        <taxon>Pentapetalae</taxon>
        <taxon>rosids</taxon>
        <taxon>fabids</taxon>
        <taxon>Malpighiales</taxon>
        <taxon>Salicaceae</taxon>
        <taxon>Flacourtieae</taxon>
        <taxon>Dovyalis</taxon>
    </lineage>
</organism>
<accession>A0AAV1SJK9</accession>
<gene>
    <name evidence="1" type="ORF">DCAF_LOCUS24115</name>
</gene>
<comment type="caution">
    <text evidence="1">The sequence shown here is derived from an EMBL/GenBank/DDBJ whole genome shotgun (WGS) entry which is preliminary data.</text>
</comment>
<evidence type="ECO:0000313" key="1">
    <source>
        <dbReference type="EMBL" id="CAK7352224.1"/>
    </source>
</evidence>
<evidence type="ECO:0008006" key="3">
    <source>
        <dbReference type="Google" id="ProtNLM"/>
    </source>
</evidence>
<sequence>MLPHVPVLRQADVRPRPLRVLLCVGLLMARYLLDYGLGRIGGVRLVGGMVRPGPTFLLPIGSMPSRRCLLPLARYFSFFCHAVSSLVQLR</sequence>
<dbReference type="EMBL" id="CAWUPB010001194">
    <property type="protein sequence ID" value="CAK7352224.1"/>
    <property type="molecule type" value="Genomic_DNA"/>
</dbReference>
<dbReference type="AlphaFoldDB" id="A0AAV1SJK9"/>
<protein>
    <recommendedName>
        <fullName evidence="3">Secreted protein</fullName>
    </recommendedName>
</protein>